<feature type="region of interest" description="Disordered" evidence="10">
    <location>
        <begin position="351"/>
        <end position="378"/>
    </location>
</feature>
<dbReference type="PROSITE" id="PS51178">
    <property type="entry name" value="PASTA"/>
    <property type="match status" value="2"/>
</dbReference>
<feature type="compositionally biased region" description="Low complexity" evidence="10">
    <location>
        <begin position="356"/>
        <end position="365"/>
    </location>
</feature>
<keyword evidence="11" id="KW-0472">Membrane</keyword>
<dbReference type="EC" id="2.7.11.1" evidence="1"/>
<keyword evidence="11" id="KW-0812">Transmembrane</keyword>
<dbReference type="InterPro" id="IPR011009">
    <property type="entry name" value="Kinase-like_dom_sf"/>
</dbReference>
<keyword evidence="4" id="KW-0677">Repeat</keyword>
<reference evidence="14 15" key="1">
    <citation type="submission" date="2019-10" db="EMBL/GenBank/DDBJ databases">
        <title>Bifidobacterium from non-human primates.</title>
        <authorList>
            <person name="Modesto M."/>
        </authorList>
    </citation>
    <scope>NUCLEOTIDE SEQUENCE [LARGE SCALE GENOMIC DNA]</scope>
    <source>
        <strain evidence="14 15">SMA15</strain>
    </source>
</reference>
<keyword evidence="15" id="KW-1185">Reference proteome</keyword>
<dbReference type="AlphaFoldDB" id="A0A6L9SPU1"/>
<keyword evidence="7" id="KW-0067">ATP-binding</keyword>
<gene>
    <name evidence="14" type="ORF">GFD21_01480</name>
</gene>
<evidence type="ECO:0000256" key="1">
    <source>
        <dbReference type="ARBA" id="ARBA00012513"/>
    </source>
</evidence>
<dbReference type="CDD" id="cd14014">
    <property type="entry name" value="STKc_PknB_like"/>
    <property type="match status" value="1"/>
</dbReference>
<evidence type="ECO:0000256" key="7">
    <source>
        <dbReference type="ARBA" id="ARBA00022840"/>
    </source>
</evidence>
<evidence type="ECO:0000259" key="13">
    <source>
        <dbReference type="PROSITE" id="PS51178"/>
    </source>
</evidence>
<feature type="domain" description="Protein kinase" evidence="12">
    <location>
        <begin position="17"/>
        <end position="280"/>
    </location>
</feature>
<dbReference type="Gene3D" id="3.30.10.20">
    <property type="match status" value="3"/>
</dbReference>
<dbReference type="Pfam" id="PF03793">
    <property type="entry name" value="PASTA"/>
    <property type="match status" value="2"/>
</dbReference>
<dbReference type="PANTHER" id="PTHR43289:SF6">
    <property type="entry name" value="SERINE_THREONINE-PROTEIN KINASE NEKL-3"/>
    <property type="match status" value="1"/>
</dbReference>
<keyword evidence="2" id="KW-0723">Serine/threonine-protein kinase</keyword>
<dbReference type="SMART" id="SM00220">
    <property type="entry name" value="S_TKc"/>
    <property type="match status" value="1"/>
</dbReference>
<evidence type="ECO:0000259" key="12">
    <source>
        <dbReference type="PROSITE" id="PS50011"/>
    </source>
</evidence>
<dbReference type="InterPro" id="IPR008271">
    <property type="entry name" value="Ser/Thr_kinase_AS"/>
</dbReference>
<comment type="catalytic activity">
    <reaction evidence="8">
        <text>L-threonyl-[protein] + ATP = O-phospho-L-threonyl-[protein] + ADP + H(+)</text>
        <dbReference type="Rhea" id="RHEA:46608"/>
        <dbReference type="Rhea" id="RHEA-COMP:11060"/>
        <dbReference type="Rhea" id="RHEA-COMP:11605"/>
        <dbReference type="ChEBI" id="CHEBI:15378"/>
        <dbReference type="ChEBI" id="CHEBI:30013"/>
        <dbReference type="ChEBI" id="CHEBI:30616"/>
        <dbReference type="ChEBI" id="CHEBI:61977"/>
        <dbReference type="ChEBI" id="CHEBI:456216"/>
        <dbReference type="EC" id="2.7.11.1"/>
    </reaction>
</comment>
<feature type="compositionally biased region" description="Low complexity" evidence="10">
    <location>
        <begin position="316"/>
        <end position="327"/>
    </location>
</feature>
<feature type="region of interest" description="Disordered" evidence="10">
    <location>
        <begin position="413"/>
        <end position="484"/>
    </location>
</feature>
<feature type="domain" description="PASTA" evidence="13">
    <location>
        <begin position="746"/>
        <end position="814"/>
    </location>
</feature>
<dbReference type="PROSITE" id="PS50011">
    <property type="entry name" value="PROTEIN_KINASE_DOM"/>
    <property type="match status" value="1"/>
</dbReference>
<comment type="caution">
    <text evidence="14">The sequence shown here is derived from an EMBL/GenBank/DDBJ whole genome shotgun (WGS) entry which is preliminary data.</text>
</comment>
<dbReference type="GO" id="GO:0005524">
    <property type="term" value="F:ATP binding"/>
    <property type="evidence" value="ECO:0007669"/>
    <property type="project" value="UniProtKB-KW"/>
</dbReference>
<proteinExistence type="predicted"/>
<evidence type="ECO:0000256" key="4">
    <source>
        <dbReference type="ARBA" id="ARBA00022737"/>
    </source>
</evidence>
<protein>
    <recommendedName>
        <fullName evidence="1">non-specific serine/threonine protein kinase</fullName>
        <ecNumber evidence="1">2.7.11.1</ecNumber>
    </recommendedName>
</protein>
<evidence type="ECO:0000256" key="8">
    <source>
        <dbReference type="ARBA" id="ARBA00047899"/>
    </source>
</evidence>
<sequence length="815" mass="86218">MSEAANAPEGQLIEGRYRIVRRIAQGGMATVYEAQDERLGRMVAIKVMHTQLAQGPHRDQFIERFRREARSAARIANPHIVQVYDTGEFNGLAYLVMEYVHGVNLRHEMNQQGTFTVRETLRIVSETLDGLSSAHQVNVVHRDIKPENIMLNDRGRVQITDFGLAKATSQATLSSTGMLLGTAAYLPPETIERNEATPQGDLYAVGIMAWEMLAGEVPFISDNPVTLVFKHVHEDVPSVAVPCPGIDPSVARFIAHLTARSIDARPADATAALSELREVMRGLSVQAWQYRKPDEHPDDETEGETTLPGSGRNLMPPIGARLAGAGLPPAPPADAAPATVADASGVAGMTAGSPVAAPAGPQTSPTTPPAPPSSIQPTTAMSTAATQVMRPAPEPAATQALDLLAFADDAAPARTTSSLPGTTSMPMADQPTQTMPATQGTTGVGRPPSTPAAGGGVEGTALPTASPGSPVSATTGKATPSGKSRKGRRALIIALVTVLVLALAGGGGGAWWYYLGPGSYWELPKPDDVTCEEGRACTLEGAVWKSYESTLKVTGIPYKTSTAYSDTVEKGRIILATLDRQDAEVNAHVSKRHTPTLRVVVSRGVKMATIPKDILDPNSADGKAPLDALKNAGFTNVKHDESQDVYSETLPEGAALTITPDPGTTLKHNAEITVALSKGPMPVTMPDIVGRTKDEAAQAMDDLKLKANWSEEYSDTVESGKVISSSVAKDTQLHWGDSVDVVVSKGPEMVTVPDVRGKTYEEASKTLQALGLQVKKSAPLGDVTHTVRLQSPDPGQQVRVRDANGNKTVITLTVV</sequence>
<dbReference type="EMBL" id="WHZV01000001">
    <property type="protein sequence ID" value="NEG54474.1"/>
    <property type="molecule type" value="Genomic_DNA"/>
</dbReference>
<evidence type="ECO:0000256" key="6">
    <source>
        <dbReference type="ARBA" id="ARBA00022777"/>
    </source>
</evidence>
<feature type="compositionally biased region" description="Polar residues" evidence="10">
    <location>
        <begin position="417"/>
        <end position="441"/>
    </location>
</feature>
<name>A0A6L9SPU1_9BIFI</name>
<dbReference type="Proteomes" id="UP000483293">
    <property type="component" value="Unassembled WGS sequence"/>
</dbReference>
<keyword evidence="3" id="KW-0808">Transferase</keyword>
<dbReference type="GO" id="GO:0004674">
    <property type="term" value="F:protein serine/threonine kinase activity"/>
    <property type="evidence" value="ECO:0007669"/>
    <property type="project" value="UniProtKB-KW"/>
</dbReference>
<dbReference type="InterPro" id="IPR000719">
    <property type="entry name" value="Prot_kinase_dom"/>
</dbReference>
<dbReference type="Pfam" id="PF00069">
    <property type="entry name" value="Pkinase"/>
    <property type="match status" value="1"/>
</dbReference>
<evidence type="ECO:0000256" key="3">
    <source>
        <dbReference type="ARBA" id="ARBA00022679"/>
    </source>
</evidence>
<dbReference type="CDD" id="cd06577">
    <property type="entry name" value="PASTA_pknB"/>
    <property type="match status" value="3"/>
</dbReference>
<keyword evidence="6" id="KW-0418">Kinase</keyword>
<dbReference type="SUPFAM" id="SSF56112">
    <property type="entry name" value="Protein kinase-like (PK-like)"/>
    <property type="match status" value="1"/>
</dbReference>
<comment type="catalytic activity">
    <reaction evidence="9">
        <text>L-seryl-[protein] + ATP = O-phospho-L-seryl-[protein] + ADP + H(+)</text>
        <dbReference type="Rhea" id="RHEA:17989"/>
        <dbReference type="Rhea" id="RHEA-COMP:9863"/>
        <dbReference type="Rhea" id="RHEA-COMP:11604"/>
        <dbReference type="ChEBI" id="CHEBI:15378"/>
        <dbReference type="ChEBI" id="CHEBI:29999"/>
        <dbReference type="ChEBI" id="CHEBI:30616"/>
        <dbReference type="ChEBI" id="CHEBI:83421"/>
        <dbReference type="ChEBI" id="CHEBI:456216"/>
        <dbReference type="EC" id="2.7.11.1"/>
    </reaction>
</comment>
<evidence type="ECO:0000256" key="9">
    <source>
        <dbReference type="ARBA" id="ARBA00048679"/>
    </source>
</evidence>
<dbReference type="SMART" id="SM00740">
    <property type="entry name" value="PASTA"/>
    <property type="match status" value="3"/>
</dbReference>
<feature type="region of interest" description="Disordered" evidence="10">
    <location>
        <begin position="290"/>
        <end position="339"/>
    </location>
</feature>
<dbReference type="FunFam" id="3.30.200.20:FF:000035">
    <property type="entry name" value="Serine/threonine protein kinase Stk1"/>
    <property type="match status" value="1"/>
</dbReference>
<evidence type="ECO:0000313" key="14">
    <source>
        <dbReference type="EMBL" id="NEG54474.1"/>
    </source>
</evidence>
<dbReference type="PROSITE" id="PS00108">
    <property type="entry name" value="PROTEIN_KINASE_ST"/>
    <property type="match status" value="1"/>
</dbReference>
<evidence type="ECO:0000256" key="11">
    <source>
        <dbReference type="SAM" id="Phobius"/>
    </source>
</evidence>
<organism evidence="14 15">
    <name type="scientific">Bifidobacterium platyrrhinorum</name>
    <dbReference type="NCBI Taxonomy" id="2661628"/>
    <lineage>
        <taxon>Bacteria</taxon>
        <taxon>Bacillati</taxon>
        <taxon>Actinomycetota</taxon>
        <taxon>Actinomycetes</taxon>
        <taxon>Bifidobacteriales</taxon>
        <taxon>Bifidobacteriaceae</taxon>
        <taxon>Bifidobacterium</taxon>
    </lineage>
</organism>
<dbReference type="PANTHER" id="PTHR43289">
    <property type="entry name" value="MITOGEN-ACTIVATED PROTEIN KINASE KINASE KINASE 20-RELATED"/>
    <property type="match status" value="1"/>
</dbReference>
<evidence type="ECO:0000256" key="5">
    <source>
        <dbReference type="ARBA" id="ARBA00022741"/>
    </source>
</evidence>
<dbReference type="InterPro" id="IPR005543">
    <property type="entry name" value="PASTA_dom"/>
</dbReference>
<feature type="domain" description="PASTA" evidence="13">
    <location>
        <begin position="679"/>
        <end position="745"/>
    </location>
</feature>
<evidence type="ECO:0000256" key="2">
    <source>
        <dbReference type="ARBA" id="ARBA00022527"/>
    </source>
</evidence>
<dbReference type="Gene3D" id="3.30.200.20">
    <property type="entry name" value="Phosphorylase Kinase, domain 1"/>
    <property type="match status" value="1"/>
</dbReference>
<dbReference type="RefSeq" id="WP_163196139.1">
    <property type="nucleotide sequence ID" value="NZ_WHZV01000001.1"/>
</dbReference>
<evidence type="ECO:0000256" key="10">
    <source>
        <dbReference type="SAM" id="MobiDB-lite"/>
    </source>
</evidence>
<dbReference type="Gene3D" id="1.10.510.10">
    <property type="entry name" value="Transferase(Phosphotransferase) domain 1"/>
    <property type="match status" value="1"/>
</dbReference>
<accession>A0A6L9SPU1</accession>
<keyword evidence="5" id="KW-0547">Nucleotide-binding</keyword>
<keyword evidence="11" id="KW-1133">Transmembrane helix</keyword>
<feature type="compositionally biased region" description="Polar residues" evidence="10">
    <location>
        <begin position="466"/>
        <end position="482"/>
    </location>
</feature>
<feature type="transmembrane region" description="Helical" evidence="11">
    <location>
        <begin position="490"/>
        <end position="514"/>
    </location>
</feature>
<evidence type="ECO:0000313" key="15">
    <source>
        <dbReference type="Proteomes" id="UP000483293"/>
    </source>
</evidence>